<dbReference type="InterPro" id="IPR002104">
    <property type="entry name" value="Integrase_catalytic"/>
</dbReference>
<dbReference type="GO" id="GO:0015074">
    <property type="term" value="P:DNA integration"/>
    <property type="evidence" value="ECO:0007669"/>
    <property type="project" value="UniProtKB-KW"/>
</dbReference>
<dbReference type="PANTHER" id="PTHR30629:SF6">
    <property type="entry name" value="PROPHAGE INTEGRASE INTA-RELATED"/>
    <property type="match status" value="1"/>
</dbReference>
<gene>
    <name evidence="5" type="primary">intA_6</name>
    <name evidence="5" type="ORF">NCTC8603_02582</name>
</gene>
<dbReference type="InterPro" id="IPR013762">
    <property type="entry name" value="Integrase-like_cat_sf"/>
</dbReference>
<evidence type="ECO:0000256" key="1">
    <source>
        <dbReference type="ARBA" id="ARBA00008857"/>
    </source>
</evidence>
<organism evidence="5 6">
    <name type="scientific">Escherichia coli</name>
    <dbReference type="NCBI Taxonomy" id="562"/>
    <lineage>
        <taxon>Bacteria</taxon>
        <taxon>Pseudomonadati</taxon>
        <taxon>Pseudomonadota</taxon>
        <taxon>Gammaproteobacteria</taxon>
        <taxon>Enterobacterales</taxon>
        <taxon>Enterobacteriaceae</taxon>
        <taxon>Escherichia</taxon>
    </lineage>
</organism>
<protein>
    <submittedName>
        <fullName evidence="5">Integrase</fullName>
    </submittedName>
</protein>
<proteinExistence type="inferred from homology"/>
<evidence type="ECO:0000256" key="2">
    <source>
        <dbReference type="ARBA" id="ARBA00022908"/>
    </source>
</evidence>
<keyword evidence="3" id="KW-0233">DNA recombination</keyword>
<dbReference type="GO" id="GO:0003677">
    <property type="term" value="F:DNA binding"/>
    <property type="evidence" value="ECO:0007669"/>
    <property type="project" value="InterPro"/>
</dbReference>
<dbReference type="EMBL" id="UGEE01000003">
    <property type="protein sequence ID" value="STK81653.1"/>
    <property type="molecule type" value="Genomic_DNA"/>
</dbReference>
<dbReference type="InterPro" id="IPR011010">
    <property type="entry name" value="DNA_brk_join_enz"/>
</dbReference>
<dbReference type="InterPro" id="IPR050808">
    <property type="entry name" value="Phage_Integrase"/>
</dbReference>
<evidence type="ECO:0000256" key="3">
    <source>
        <dbReference type="ARBA" id="ARBA00023172"/>
    </source>
</evidence>
<comment type="caution">
    <text evidence="5">The sequence shown here is derived from an EMBL/GenBank/DDBJ whole genome shotgun (WGS) entry which is preliminary data.</text>
</comment>
<dbReference type="AlphaFoldDB" id="A0A376HJU2"/>
<dbReference type="Gene3D" id="1.10.443.10">
    <property type="entry name" value="Intergrase catalytic core"/>
    <property type="match status" value="1"/>
</dbReference>
<evidence type="ECO:0000313" key="5">
    <source>
        <dbReference type="EMBL" id="STK81653.1"/>
    </source>
</evidence>
<dbReference type="PROSITE" id="PS51898">
    <property type="entry name" value="TYR_RECOMBINASE"/>
    <property type="match status" value="1"/>
</dbReference>
<feature type="domain" description="Tyr recombinase" evidence="4">
    <location>
        <begin position="1"/>
        <end position="84"/>
    </location>
</feature>
<dbReference type="Proteomes" id="UP000255153">
    <property type="component" value="Unassembled WGS sequence"/>
</dbReference>
<dbReference type="Pfam" id="PF00589">
    <property type="entry name" value="Phage_integrase"/>
    <property type="match status" value="1"/>
</dbReference>
<sequence>MWQLLTITRPAEAAEARWEEIDIEAQEWKIPAARMKTNRDHTVPLSDEAIAILEMMKPLSGNREFIFPSRIKPNQPMNSQTVNA</sequence>
<dbReference type="GO" id="GO:0006310">
    <property type="term" value="P:DNA recombination"/>
    <property type="evidence" value="ECO:0007669"/>
    <property type="project" value="UniProtKB-KW"/>
</dbReference>
<evidence type="ECO:0000313" key="6">
    <source>
        <dbReference type="Proteomes" id="UP000255153"/>
    </source>
</evidence>
<comment type="similarity">
    <text evidence="1">Belongs to the 'phage' integrase family.</text>
</comment>
<dbReference type="SUPFAM" id="SSF56349">
    <property type="entry name" value="DNA breaking-rejoining enzymes"/>
    <property type="match status" value="1"/>
</dbReference>
<dbReference type="PANTHER" id="PTHR30629">
    <property type="entry name" value="PROPHAGE INTEGRASE"/>
    <property type="match status" value="1"/>
</dbReference>
<evidence type="ECO:0000259" key="4">
    <source>
        <dbReference type="PROSITE" id="PS51898"/>
    </source>
</evidence>
<accession>A0A376HJU2</accession>
<reference evidence="5 6" key="1">
    <citation type="submission" date="2018-06" db="EMBL/GenBank/DDBJ databases">
        <authorList>
            <consortium name="Pathogen Informatics"/>
            <person name="Doyle S."/>
        </authorList>
    </citation>
    <scope>NUCLEOTIDE SEQUENCE [LARGE SCALE GENOMIC DNA]</scope>
    <source>
        <strain evidence="5 6">NCTC8603</strain>
    </source>
</reference>
<keyword evidence="2" id="KW-0229">DNA integration</keyword>
<name>A0A376HJU2_ECOLX</name>